<evidence type="ECO:0000256" key="1">
    <source>
        <dbReference type="SAM" id="MobiDB-lite"/>
    </source>
</evidence>
<proteinExistence type="predicted"/>
<organism evidence="4 5">
    <name type="scientific">Lepisosteus oculatus</name>
    <name type="common">Spotted gar</name>
    <dbReference type="NCBI Taxonomy" id="7918"/>
    <lineage>
        <taxon>Eukaryota</taxon>
        <taxon>Metazoa</taxon>
        <taxon>Chordata</taxon>
        <taxon>Craniata</taxon>
        <taxon>Vertebrata</taxon>
        <taxon>Euteleostomi</taxon>
        <taxon>Actinopterygii</taxon>
        <taxon>Neopterygii</taxon>
        <taxon>Holostei</taxon>
        <taxon>Semionotiformes</taxon>
        <taxon>Lepisosteidae</taxon>
        <taxon>Lepisosteus</taxon>
    </lineage>
</organism>
<keyword evidence="2" id="KW-1133">Transmembrane helix</keyword>
<dbReference type="FunCoup" id="W5N2I6">
    <property type="interactions" value="66"/>
</dbReference>
<reference evidence="4" key="3">
    <citation type="submission" date="2025-09" db="UniProtKB">
        <authorList>
            <consortium name="Ensembl"/>
        </authorList>
    </citation>
    <scope>IDENTIFICATION</scope>
</reference>
<dbReference type="Proteomes" id="UP000018468">
    <property type="component" value="Linkage group LG3"/>
</dbReference>
<keyword evidence="5" id="KW-1185">Reference proteome</keyword>
<evidence type="ECO:0000313" key="5">
    <source>
        <dbReference type="Proteomes" id="UP000018468"/>
    </source>
</evidence>
<dbReference type="HOGENOM" id="CLU_993783_0_0_1"/>
<feature type="transmembrane region" description="Helical" evidence="2">
    <location>
        <begin position="225"/>
        <end position="245"/>
    </location>
</feature>
<dbReference type="Bgee" id="ENSLOCG00000012067">
    <property type="expression patterns" value="Expressed in zone of skin and 13 other cell types or tissues"/>
</dbReference>
<reference evidence="4" key="2">
    <citation type="submission" date="2025-08" db="UniProtKB">
        <authorList>
            <consortium name="Ensembl"/>
        </authorList>
    </citation>
    <scope>IDENTIFICATION</scope>
</reference>
<sequence length="250" mass="28221">MSHLKSLLFQNKNKIEKRHLCFLVLLCFQLAVGDVPGPCRHSVTGDHLKKVNSLIANQMQNGCAITYTFTEQGSLSDTCYVKAAFPKILELLRDHFSYGKSSDNYQYVQAVKRLVQEIYTQKCIQEIDLEREYDPAKFAKTYTGSPKEALEKVRKVISLYKSLMTKNNKPVNWNCEDQYAEDILETTTSVNKPTAMWSTDPTAQDSGKESQSGTSEDSNNSYKPAFIVVAVCGGLLLITTLYCFIQKKVI</sequence>
<name>W5N2I6_LEPOC</name>
<evidence type="ECO:0000256" key="2">
    <source>
        <dbReference type="SAM" id="Phobius"/>
    </source>
</evidence>
<dbReference type="InterPro" id="IPR008001">
    <property type="entry name" value="MCSF-1"/>
</dbReference>
<keyword evidence="2" id="KW-0812">Transmembrane</keyword>
<dbReference type="AlphaFoldDB" id="W5N2I6"/>
<accession>W5N2I6</accession>
<dbReference type="Pfam" id="PF05337">
    <property type="entry name" value="CSF-1"/>
    <property type="match status" value="1"/>
</dbReference>
<reference evidence="5" key="1">
    <citation type="submission" date="2011-12" db="EMBL/GenBank/DDBJ databases">
        <title>The Draft Genome of Lepisosteus oculatus.</title>
        <authorList>
            <consortium name="The Broad Institute Genome Assembly &amp; Analysis Group"/>
            <consortium name="Computational R&amp;D Group"/>
            <consortium name="and Sequencing Platform"/>
            <person name="Di Palma F."/>
            <person name="Alfoldi J."/>
            <person name="Johnson J."/>
            <person name="Berlin A."/>
            <person name="Gnerre S."/>
            <person name="Jaffe D."/>
            <person name="MacCallum I."/>
            <person name="Young S."/>
            <person name="Walker B.J."/>
            <person name="Lander E.S."/>
            <person name="Lindblad-Toh K."/>
        </authorList>
    </citation>
    <scope>NUCLEOTIDE SEQUENCE [LARGE SCALE GENOMIC DNA]</scope>
</reference>
<dbReference type="OMA" id="SEYWELV"/>
<dbReference type="GeneTree" id="ENSGT00390000015805"/>
<dbReference type="STRING" id="7918.ENSLOCP00000014845"/>
<dbReference type="Gene3D" id="1.20.1250.10">
    <property type="match status" value="1"/>
</dbReference>
<feature type="region of interest" description="Disordered" evidence="1">
    <location>
        <begin position="191"/>
        <end position="219"/>
    </location>
</feature>
<dbReference type="PANTHER" id="PTHR10058">
    <property type="entry name" value="MACROPHAGE COLONY STIMULATING FACTOR"/>
    <property type="match status" value="1"/>
</dbReference>
<protein>
    <submittedName>
        <fullName evidence="4">Colony stimulating factor 1b (macrophage)</fullName>
    </submittedName>
</protein>
<keyword evidence="3" id="KW-0732">Signal</keyword>
<dbReference type="GO" id="GO:0008083">
    <property type="term" value="F:growth factor activity"/>
    <property type="evidence" value="ECO:0007669"/>
    <property type="project" value="InterPro"/>
</dbReference>
<keyword evidence="2" id="KW-0472">Membrane</keyword>
<evidence type="ECO:0000256" key="3">
    <source>
        <dbReference type="SAM" id="SignalP"/>
    </source>
</evidence>
<feature type="signal peptide" evidence="3">
    <location>
        <begin position="1"/>
        <end position="33"/>
    </location>
</feature>
<dbReference type="GO" id="GO:0016020">
    <property type="term" value="C:membrane"/>
    <property type="evidence" value="ECO:0007669"/>
    <property type="project" value="InterPro"/>
</dbReference>
<feature type="chain" id="PRO_5004869182" evidence="3">
    <location>
        <begin position="34"/>
        <end position="250"/>
    </location>
</feature>
<dbReference type="Ensembl" id="ENSLOCT00000014874.1">
    <property type="protein sequence ID" value="ENSLOCP00000014845.1"/>
    <property type="gene ID" value="ENSLOCG00000012067.1"/>
</dbReference>
<dbReference type="GO" id="GO:0005125">
    <property type="term" value="F:cytokine activity"/>
    <property type="evidence" value="ECO:0007669"/>
    <property type="project" value="InterPro"/>
</dbReference>
<dbReference type="eggNOG" id="ENOG502RYXI">
    <property type="taxonomic scope" value="Eukaryota"/>
</dbReference>
<dbReference type="InParanoid" id="W5N2I6"/>
<evidence type="ECO:0000313" key="4">
    <source>
        <dbReference type="Ensembl" id="ENSLOCP00000014845.1"/>
    </source>
</evidence>
<dbReference type="InterPro" id="IPR009079">
    <property type="entry name" value="4_helix_cytokine-like_core"/>
</dbReference>
<dbReference type="EMBL" id="AHAT01016684">
    <property type="status" value="NOT_ANNOTATED_CDS"/>
    <property type="molecule type" value="Genomic_DNA"/>
</dbReference>
<dbReference type="PANTHER" id="PTHR10058:SF0">
    <property type="entry name" value="MACROPHAGE COLONY-STIMULATING FACTOR 1"/>
    <property type="match status" value="1"/>
</dbReference>
<dbReference type="FunFam" id="1.20.1250.10:FF:000056">
    <property type="entry name" value="Colony-stimulating factor 1b (macrophage)"/>
    <property type="match status" value="1"/>
</dbReference>
<dbReference type="SUPFAM" id="SSF47266">
    <property type="entry name" value="4-helical cytokines"/>
    <property type="match status" value="1"/>
</dbReference>